<dbReference type="GO" id="GO:0003677">
    <property type="term" value="F:DNA binding"/>
    <property type="evidence" value="ECO:0007669"/>
    <property type="project" value="UniProtKB-KW"/>
</dbReference>
<gene>
    <name evidence="9" type="ORF">ACH5RR_027272</name>
</gene>
<comment type="caution">
    <text evidence="9">The sequence shown here is derived from an EMBL/GenBank/DDBJ whole genome shotgun (WGS) entry which is preliminary data.</text>
</comment>
<evidence type="ECO:0000256" key="8">
    <source>
        <dbReference type="ARBA" id="ARBA00023242"/>
    </source>
</evidence>
<dbReference type="EMBL" id="JBJUIK010000011">
    <property type="protein sequence ID" value="KAL3514555.1"/>
    <property type="molecule type" value="Genomic_DNA"/>
</dbReference>
<dbReference type="AlphaFoldDB" id="A0ABD2Z895"/>
<dbReference type="GO" id="GO:0005634">
    <property type="term" value="C:nucleus"/>
    <property type="evidence" value="ECO:0007669"/>
    <property type="project" value="UniProtKB-SubCell"/>
</dbReference>
<keyword evidence="6" id="KW-0779">Telomere</keyword>
<dbReference type="Proteomes" id="UP001630127">
    <property type="component" value="Unassembled WGS sequence"/>
</dbReference>
<evidence type="ECO:0000256" key="3">
    <source>
        <dbReference type="ARBA" id="ARBA00006332"/>
    </source>
</evidence>
<evidence type="ECO:0000256" key="7">
    <source>
        <dbReference type="ARBA" id="ARBA00023125"/>
    </source>
</evidence>
<evidence type="ECO:0000256" key="5">
    <source>
        <dbReference type="ARBA" id="ARBA00022454"/>
    </source>
</evidence>
<evidence type="ECO:0000313" key="9">
    <source>
        <dbReference type="EMBL" id="KAL3514555.1"/>
    </source>
</evidence>
<comment type="similarity">
    <text evidence="3">Belongs to the CTC1 family.</text>
</comment>
<name>A0ABD2Z895_9GENT</name>
<dbReference type="PANTHER" id="PTHR14865:SF2">
    <property type="entry name" value="CST COMPLEX SUBUNIT CTC1"/>
    <property type="match status" value="1"/>
</dbReference>
<dbReference type="InterPro" id="IPR042617">
    <property type="entry name" value="CTC1-like"/>
</dbReference>
<reference evidence="9 10" key="1">
    <citation type="submission" date="2024-11" db="EMBL/GenBank/DDBJ databases">
        <title>A near-complete genome assembly of Cinchona calisaya.</title>
        <authorList>
            <person name="Lian D.C."/>
            <person name="Zhao X.W."/>
            <person name="Wei L."/>
        </authorList>
    </citation>
    <scope>NUCLEOTIDE SEQUENCE [LARGE SCALE GENOMIC DNA]</scope>
    <source>
        <tissue evidence="9">Nenye</tissue>
    </source>
</reference>
<proteinExistence type="inferred from homology"/>
<keyword evidence="10" id="KW-1185">Reference proteome</keyword>
<evidence type="ECO:0000256" key="4">
    <source>
        <dbReference type="ARBA" id="ARBA00016175"/>
    </source>
</evidence>
<evidence type="ECO:0000313" key="10">
    <source>
        <dbReference type="Proteomes" id="UP001630127"/>
    </source>
</evidence>
<protein>
    <recommendedName>
        <fullName evidence="4">CST complex subunit CTC1</fullName>
    </recommendedName>
</protein>
<dbReference type="GO" id="GO:0000781">
    <property type="term" value="C:chromosome, telomeric region"/>
    <property type="evidence" value="ECO:0007669"/>
    <property type="project" value="UniProtKB-SubCell"/>
</dbReference>
<keyword evidence="5" id="KW-0158">Chromosome</keyword>
<evidence type="ECO:0000256" key="6">
    <source>
        <dbReference type="ARBA" id="ARBA00022895"/>
    </source>
</evidence>
<comment type="subcellular location">
    <subcellularLocation>
        <location evidence="2">Chromosome</location>
        <location evidence="2">Telomere</location>
    </subcellularLocation>
    <subcellularLocation>
        <location evidence="1">Nucleus</location>
    </subcellularLocation>
</comment>
<keyword evidence="7" id="KW-0238">DNA-binding</keyword>
<evidence type="ECO:0000256" key="1">
    <source>
        <dbReference type="ARBA" id="ARBA00004123"/>
    </source>
</evidence>
<evidence type="ECO:0000256" key="2">
    <source>
        <dbReference type="ARBA" id="ARBA00004574"/>
    </source>
</evidence>
<keyword evidence="8" id="KW-0539">Nucleus</keyword>
<dbReference type="PANTHER" id="PTHR14865">
    <property type="entry name" value="CST COMPLEX SUBUNIT CTC1"/>
    <property type="match status" value="1"/>
</dbReference>
<organism evidence="9 10">
    <name type="scientific">Cinchona calisaya</name>
    <dbReference type="NCBI Taxonomy" id="153742"/>
    <lineage>
        <taxon>Eukaryota</taxon>
        <taxon>Viridiplantae</taxon>
        <taxon>Streptophyta</taxon>
        <taxon>Embryophyta</taxon>
        <taxon>Tracheophyta</taxon>
        <taxon>Spermatophyta</taxon>
        <taxon>Magnoliopsida</taxon>
        <taxon>eudicotyledons</taxon>
        <taxon>Gunneridae</taxon>
        <taxon>Pentapetalae</taxon>
        <taxon>asterids</taxon>
        <taxon>lamiids</taxon>
        <taxon>Gentianales</taxon>
        <taxon>Rubiaceae</taxon>
        <taxon>Cinchonoideae</taxon>
        <taxon>Cinchoneae</taxon>
        <taxon>Cinchona</taxon>
    </lineage>
</organism>
<accession>A0ABD2Z895</accession>
<sequence length="243" mass="26245">MEKHHNNDVLCSAEHDNSKTGVTMLVSSETYLWSISISTDVALKNSDSSSMVQFGDSCISNDEIMHDNSQLFEISHFMFNAVDPQFCSDINSCVPADIISYLKIGMSASESGVVKSSVSLEEETDIYNGNVVLSSGISHSDLLLPEGDLLSFHGQVVAIHDSSASSFVAHLLNGSSVDVHQPIFSRGTSTICIHVIVEHQLAVIFDTLGKHKYPTGFGPGVDAAFHRVLVLGVLLLHVSILQL</sequence>